<evidence type="ECO:0000256" key="1">
    <source>
        <dbReference type="SAM" id="MobiDB-lite"/>
    </source>
</evidence>
<feature type="region of interest" description="Disordered" evidence="1">
    <location>
        <begin position="1"/>
        <end position="22"/>
    </location>
</feature>
<dbReference type="EMBL" id="BSNL01000024">
    <property type="protein sequence ID" value="GLQ29416.1"/>
    <property type="molecule type" value="Genomic_DNA"/>
</dbReference>
<accession>A0ABQ5VQQ5</accession>
<proteinExistence type="predicted"/>
<protein>
    <submittedName>
        <fullName evidence="2">Uncharacterized protein</fullName>
    </submittedName>
</protein>
<evidence type="ECO:0000313" key="3">
    <source>
        <dbReference type="Proteomes" id="UP001161388"/>
    </source>
</evidence>
<name>A0ABQ5VQQ5_9RHOB</name>
<keyword evidence="3" id="KW-1185">Reference proteome</keyword>
<sequence length="70" mass="7821">MIMRGHNGRVSPKNPPRQSMLNISGPQDAALRLIRVKWPSAYLYISKKFSILPKGAFRFDCCAAKGLLFG</sequence>
<dbReference type="Proteomes" id="UP001161388">
    <property type="component" value="Unassembled WGS sequence"/>
</dbReference>
<gene>
    <name evidence="2" type="ORF">GCM10007927_42200</name>
</gene>
<reference evidence="2" key="2">
    <citation type="submission" date="2023-01" db="EMBL/GenBank/DDBJ databases">
        <title>Draft genome sequence of Sulfitobacter pacificus strain NBRC 109915.</title>
        <authorList>
            <person name="Sun Q."/>
            <person name="Mori K."/>
        </authorList>
    </citation>
    <scope>NUCLEOTIDE SEQUENCE</scope>
    <source>
        <strain evidence="2">NBRC 109915</strain>
    </source>
</reference>
<reference evidence="2" key="1">
    <citation type="journal article" date="2014" name="Int. J. Syst. Evol. Microbiol.">
        <title>Complete genome of a new Firmicutes species belonging to the dominant human colonic microbiota ('Ruminococcus bicirculans') reveals two chromosomes and a selective capacity to utilize plant glucans.</title>
        <authorList>
            <consortium name="NISC Comparative Sequencing Program"/>
            <person name="Wegmann U."/>
            <person name="Louis P."/>
            <person name="Goesmann A."/>
            <person name="Henrissat B."/>
            <person name="Duncan S.H."/>
            <person name="Flint H.J."/>
        </authorList>
    </citation>
    <scope>NUCLEOTIDE SEQUENCE</scope>
    <source>
        <strain evidence="2">NBRC 109915</strain>
    </source>
</reference>
<comment type="caution">
    <text evidence="2">The sequence shown here is derived from an EMBL/GenBank/DDBJ whole genome shotgun (WGS) entry which is preliminary data.</text>
</comment>
<organism evidence="2 3">
    <name type="scientific">Sulfitobacter pacificus</name>
    <dbReference type="NCBI Taxonomy" id="1499314"/>
    <lineage>
        <taxon>Bacteria</taxon>
        <taxon>Pseudomonadati</taxon>
        <taxon>Pseudomonadota</taxon>
        <taxon>Alphaproteobacteria</taxon>
        <taxon>Rhodobacterales</taxon>
        <taxon>Roseobacteraceae</taxon>
        <taxon>Sulfitobacter</taxon>
    </lineage>
</organism>
<evidence type="ECO:0000313" key="2">
    <source>
        <dbReference type="EMBL" id="GLQ29416.1"/>
    </source>
</evidence>